<dbReference type="Proteomes" id="UP001211872">
    <property type="component" value="Chromosome"/>
</dbReference>
<feature type="domain" description="Peptidase C39" evidence="12">
    <location>
        <begin position="7"/>
        <end position="136"/>
    </location>
</feature>
<keyword evidence="3" id="KW-0547">Nucleotide-binding</keyword>
<dbReference type="CDD" id="cd18571">
    <property type="entry name" value="ABC_6TM_peptidase_like"/>
    <property type="match status" value="1"/>
</dbReference>
<dbReference type="SUPFAM" id="SSF90123">
    <property type="entry name" value="ABC transporter transmembrane region"/>
    <property type="match status" value="1"/>
</dbReference>
<dbReference type="SMART" id="SM00382">
    <property type="entry name" value="AAA"/>
    <property type="match status" value="1"/>
</dbReference>
<keyword evidence="14" id="KW-1185">Reference proteome</keyword>
<comment type="subcellular location">
    <subcellularLocation>
        <location evidence="1">Cell membrane</location>
        <topology evidence="1">Multi-pass membrane protein</topology>
    </subcellularLocation>
</comment>
<keyword evidence="8" id="KW-0080">Bacteriocin transport</keyword>
<evidence type="ECO:0000256" key="8">
    <source>
        <dbReference type="ARBA" id="ARBA00043264"/>
    </source>
</evidence>
<feature type="domain" description="ABC transporter" evidence="10">
    <location>
        <begin position="495"/>
        <end position="731"/>
    </location>
</feature>
<reference evidence="13 14" key="1">
    <citation type="journal article" date="2011" name="Int. J. Syst. Evol. Microbiol.">
        <title>Hymenobacter yonginensis sp. nov., isolated from a mesotrophic artificial lake.</title>
        <authorList>
            <person name="Joung Y."/>
            <person name="Cho S.H."/>
            <person name="Kim H."/>
            <person name="Kim S.B."/>
            <person name="Joh K."/>
        </authorList>
    </citation>
    <scope>NUCLEOTIDE SEQUENCE [LARGE SCALE GENOMIC DNA]</scope>
    <source>
        <strain evidence="13 14">KCTC 22745</strain>
    </source>
</reference>
<dbReference type="InterPro" id="IPR003439">
    <property type="entry name" value="ABC_transporter-like_ATP-bd"/>
</dbReference>
<keyword evidence="6 9" id="KW-1133">Transmembrane helix</keyword>
<dbReference type="InterPro" id="IPR011527">
    <property type="entry name" value="ABC1_TM_dom"/>
</dbReference>
<dbReference type="Gene3D" id="1.20.1560.10">
    <property type="entry name" value="ABC transporter type 1, transmembrane domain"/>
    <property type="match status" value="1"/>
</dbReference>
<dbReference type="Pfam" id="PF03412">
    <property type="entry name" value="Peptidase_C39"/>
    <property type="match status" value="1"/>
</dbReference>
<dbReference type="Gene3D" id="3.90.70.10">
    <property type="entry name" value="Cysteine proteinases"/>
    <property type="match status" value="1"/>
</dbReference>
<dbReference type="PROSITE" id="PS00211">
    <property type="entry name" value="ABC_TRANSPORTER_1"/>
    <property type="match status" value="1"/>
</dbReference>
<evidence type="ECO:0000256" key="1">
    <source>
        <dbReference type="ARBA" id="ARBA00004651"/>
    </source>
</evidence>
<feature type="transmembrane region" description="Helical" evidence="9">
    <location>
        <begin position="178"/>
        <end position="203"/>
    </location>
</feature>
<name>A0ABY7PPW3_9BACT</name>
<dbReference type="InterPro" id="IPR036640">
    <property type="entry name" value="ABC1_TM_sf"/>
</dbReference>
<protein>
    <submittedName>
        <fullName evidence="13">Peptidase domain-containing ABC transporter</fullName>
    </submittedName>
</protein>
<feature type="transmembrane region" description="Helical" evidence="9">
    <location>
        <begin position="215"/>
        <end position="233"/>
    </location>
</feature>
<dbReference type="PANTHER" id="PTHR24221:SF654">
    <property type="entry name" value="ATP-BINDING CASSETTE SUB-FAMILY B MEMBER 6"/>
    <property type="match status" value="1"/>
</dbReference>
<evidence type="ECO:0000256" key="7">
    <source>
        <dbReference type="ARBA" id="ARBA00023136"/>
    </source>
</evidence>
<dbReference type="EMBL" id="CP115396">
    <property type="protein sequence ID" value="WBO85129.1"/>
    <property type="molecule type" value="Genomic_DNA"/>
</dbReference>
<evidence type="ECO:0000256" key="5">
    <source>
        <dbReference type="ARBA" id="ARBA00022927"/>
    </source>
</evidence>
<evidence type="ECO:0000259" key="12">
    <source>
        <dbReference type="PROSITE" id="PS50990"/>
    </source>
</evidence>
<evidence type="ECO:0000256" key="4">
    <source>
        <dbReference type="ARBA" id="ARBA00022840"/>
    </source>
</evidence>
<dbReference type="InterPro" id="IPR003593">
    <property type="entry name" value="AAA+_ATPase"/>
</dbReference>
<feature type="transmembrane region" description="Helical" evidence="9">
    <location>
        <begin position="240"/>
        <end position="261"/>
    </location>
</feature>
<dbReference type="Pfam" id="PF00664">
    <property type="entry name" value="ABC_membrane"/>
    <property type="match status" value="1"/>
</dbReference>
<evidence type="ECO:0000313" key="13">
    <source>
        <dbReference type="EMBL" id="WBO85129.1"/>
    </source>
</evidence>
<keyword evidence="5" id="KW-0813">Transport</keyword>
<dbReference type="PROSITE" id="PS50990">
    <property type="entry name" value="PEPTIDASE_C39"/>
    <property type="match status" value="1"/>
</dbReference>
<dbReference type="PROSITE" id="PS50929">
    <property type="entry name" value="ABC_TM1F"/>
    <property type="match status" value="1"/>
</dbReference>
<evidence type="ECO:0000256" key="3">
    <source>
        <dbReference type="ARBA" id="ARBA00022741"/>
    </source>
</evidence>
<evidence type="ECO:0000256" key="6">
    <source>
        <dbReference type="ARBA" id="ARBA00022989"/>
    </source>
</evidence>
<evidence type="ECO:0000313" key="14">
    <source>
        <dbReference type="Proteomes" id="UP001211872"/>
    </source>
</evidence>
<sequence>MFPFYKQQHAADCGSACLKMIAKHYGRPCAGLKAAPAEQAASQQNPFNSLSKTAEEMGFQTLGVKMSFCRLATEATIPCIVQWEQRFVVVYGFRKPRFRNQDHARTTVLVADPALGLLTYSYEEFLAGWLVDRPVGVSQGQVLLLEPTPEFYLDKELREDQQVGMKQAFSYLLKYKKLLWQLLFGIVVGCGFQLILPFLAQAVVDVGVNTHNLSFVYLILIAQVTLLVSQNVVDFVRGWIILHISARINVLVLSGFLSKLLRLPVSFFDVRQLGDIMQRFHDHERIEVFLTNTPQSTLFSALSIVVFGTVLCIYDSTIFFVFLVGTALYVLWAIMFLKRRREIDALRFKAQARNQSSIIQLVQGIKEIKLANSERQKRWEWEKIQASLFKINHEGLAAVQYQKAGAVIINEGKNILITFLAAKAVINGHITLGAMLTVQYILGQLNKPVEQIILFTQTWQDAQISMERLNEIHHLDDEETSNDFSLQQLPAEHSVSLKNVDFAYPGSEARLVLCGISLHIPAGKTTAIVGASGSGKTTLLKLLLKFYQPTHGKIQVGHVNLAQISQEAWRRECGVVTQEGFIFSDTIARNIAVGEEQPDANRLMQAVHIANIQPYIESLPLGFNTQIGTDGSGMSQGQRQRLLIARAVYKDPAFLFLDEATNALDTQNETAILHNLEQFMRHRTVVVVAHRLSTVRSADNIIVMNQGSIVEQGTHDSLIAQQGYYFSLVKNQLELDA</sequence>
<dbReference type="PANTHER" id="PTHR24221">
    <property type="entry name" value="ATP-BINDING CASSETTE SUB-FAMILY B"/>
    <property type="match status" value="1"/>
</dbReference>
<accession>A0ABY7PPW3</accession>
<gene>
    <name evidence="13" type="ORF">O9Z63_02560</name>
</gene>
<dbReference type="InterPro" id="IPR005074">
    <property type="entry name" value="Peptidase_C39"/>
</dbReference>
<keyword evidence="4" id="KW-0067">ATP-binding</keyword>
<keyword evidence="2 9" id="KW-0812">Transmembrane</keyword>
<dbReference type="InterPro" id="IPR039421">
    <property type="entry name" value="Type_1_exporter"/>
</dbReference>
<dbReference type="InterPro" id="IPR027417">
    <property type="entry name" value="P-loop_NTPase"/>
</dbReference>
<dbReference type="InterPro" id="IPR017871">
    <property type="entry name" value="ABC_transporter-like_CS"/>
</dbReference>
<dbReference type="Pfam" id="PF00005">
    <property type="entry name" value="ABC_tran"/>
    <property type="match status" value="1"/>
</dbReference>
<keyword evidence="7 9" id="KW-0472">Membrane</keyword>
<feature type="domain" description="ABC transmembrane type-1" evidence="11">
    <location>
        <begin position="180"/>
        <end position="461"/>
    </location>
</feature>
<evidence type="ECO:0000259" key="10">
    <source>
        <dbReference type="PROSITE" id="PS50893"/>
    </source>
</evidence>
<keyword evidence="5" id="KW-0653">Protein transport</keyword>
<evidence type="ECO:0000256" key="9">
    <source>
        <dbReference type="SAM" id="Phobius"/>
    </source>
</evidence>
<feature type="transmembrane region" description="Helical" evidence="9">
    <location>
        <begin position="298"/>
        <end position="331"/>
    </location>
</feature>
<evidence type="ECO:0000259" key="11">
    <source>
        <dbReference type="PROSITE" id="PS50929"/>
    </source>
</evidence>
<organism evidence="13 14">
    <name type="scientific">Hymenobacter yonginensis</name>
    <dbReference type="NCBI Taxonomy" id="748197"/>
    <lineage>
        <taxon>Bacteria</taxon>
        <taxon>Pseudomonadati</taxon>
        <taxon>Bacteroidota</taxon>
        <taxon>Cytophagia</taxon>
        <taxon>Cytophagales</taxon>
        <taxon>Hymenobacteraceae</taxon>
        <taxon>Hymenobacter</taxon>
    </lineage>
</organism>
<dbReference type="RefSeq" id="WP_270127720.1">
    <property type="nucleotide sequence ID" value="NZ_CP115396.1"/>
</dbReference>
<dbReference type="SUPFAM" id="SSF52540">
    <property type="entry name" value="P-loop containing nucleoside triphosphate hydrolases"/>
    <property type="match status" value="1"/>
</dbReference>
<proteinExistence type="predicted"/>
<evidence type="ECO:0000256" key="2">
    <source>
        <dbReference type="ARBA" id="ARBA00022692"/>
    </source>
</evidence>
<dbReference type="Gene3D" id="3.40.50.300">
    <property type="entry name" value="P-loop containing nucleotide triphosphate hydrolases"/>
    <property type="match status" value="1"/>
</dbReference>
<dbReference type="PROSITE" id="PS50893">
    <property type="entry name" value="ABC_TRANSPORTER_2"/>
    <property type="match status" value="1"/>
</dbReference>